<dbReference type="EMBL" id="MOEC01000002">
    <property type="protein sequence ID" value="OIS94900.1"/>
    <property type="molecule type" value="Genomic_DNA"/>
</dbReference>
<keyword evidence="4" id="KW-1185">Reference proteome</keyword>
<gene>
    <name evidence="3" type="ORF">BLA27_02565</name>
</gene>
<comment type="caution">
    <text evidence="3">The sequence shown here is derived from an EMBL/GenBank/DDBJ whole genome shotgun (WGS) entry which is preliminary data.</text>
</comment>
<name>A0A1J6HPP1_9HYPH</name>
<dbReference type="SUPFAM" id="SSF55920">
    <property type="entry name" value="Creatinase/aminopeptidase"/>
    <property type="match status" value="1"/>
</dbReference>
<dbReference type="InterPro" id="IPR050659">
    <property type="entry name" value="Peptidase_M24B"/>
</dbReference>
<dbReference type="OrthoDB" id="9806388at2"/>
<dbReference type="InterPro" id="IPR000587">
    <property type="entry name" value="Creatinase_N"/>
</dbReference>
<dbReference type="Proteomes" id="UP000182985">
    <property type="component" value="Unassembled WGS sequence"/>
</dbReference>
<dbReference type="InterPro" id="IPR036005">
    <property type="entry name" value="Creatinase/aminopeptidase-like"/>
</dbReference>
<dbReference type="CDD" id="cd01066">
    <property type="entry name" value="APP_MetAP"/>
    <property type="match status" value="1"/>
</dbReference>
<dbReference type="PANTHER" id="PTHR46112:SF2">
    <property type="entry name" value="XAA-PRO AMINOPEPTIDASE P-RELATED"/>
    <property type="match status" value="1"/>
</dbReference>
<organism evidence="3 4">
    <name type="scientific">Brucella cytisi</name>
    <dbReference type="NCBI Taxonomy" id="407152"/>
    <lineage>
        <taxon>Bacteria</taxon>
        <taxon>Pseudomonadati</taxon>
        <taxon>Pseudomonadota</taxon>
        <taxon>Alphaproteobacteria</taxon>
        <taxon>Hyphomicrobiales</taxon>
        <taxon>Brucellaceae</taxon>
        <taxon>Brucella/Ochrobactrum group</taxon>
        <taxon>Brucella</taxon>
    </lineage>
</organism>
<accession>A0A1J6HPP1</accession>
<sequence length="396" mass="43016">MLLHEERLRAAMRKHGLAAMVATSPENVLYTSGFWCLPQWIRRGPQAFVLLIEELPTASSVVITGTSTLDLLADQGVKANVRRFGSFTVDNPGLIDLDAVSSRQEKLFNLPDDGNAADALIAEVKLQKLTKARIGIDEAGLLPGDMEKLRSELPDVTWITAASLFRWVRAVKTAEEVERLATVGTITENSIAAALDMAAAGASERDLARAFHGKTVEEDGFPVLGCIGFGERSALMNVQPSNRALKAGDMIRFDVGGHFKHYRADIARNVSFGEPPRETRIKYNALNRGVQRGIEKIRPGIPAAEIFQVVVDTVRKEGIPHYSRSHVGHGIGLDGYDLPLLAASSSDVLEEGMVVCIETPYYELGRIGLQVEDMLVVGSSGAEMLTNNGDSLVVLQ</sequence>
<dbReference type="Pfam" id="PF00557">
    <property type="entry name" value="Peptidase_M24"/>
    <property type="match status" value="1"/>
</dbReference>
<dbReference type="Gene3D" id="3.40.350.10">
    <property type="entry name" value="Creatinase/prolidase N-terminal domain"/>
    <property type="match status" value="1"/>
</dbReference>
<evidence type="ECO:0000313" key="3">
    <source>
        <dbReference type="EMBL" id="OIS94900.1"/>
    </source>
</evidence>
<evidence type="ECO:0000313" key="4">
    <source>
        <dbReference type="Proteomes" id="UP000182985"/>
    </source>
</evidence>
<dbReference type="SUPFAM" id="SSF53092">
    <property type="entry name" value="Creatinase/prolidase N-terminal domain"/>
    <property type="match status" value="1"/>
</dbReference>
<dbReference type="Gene3D" id="3.90.230.10">
    <property type="entry name" value="Creatinase/methionine aminopeptidase superfamily"/>
    <property type="match status" value="1"/>
</dbReference>
<dbReference type="RefSeq" id="WP_071630295.1">
    <property type="nucleotide sequence ID" value="NZ_MOEC01000002.1"/>
</dbReference>
<dbReference type="AlphaFoldDB" id="A0A1J6HPP1"/>
<feature type="domain" description="Creatinase N-terminal" evidence="2">
    <location>
        <begin position="6"/>
        <end position="171"/>
    </location>
</feature>
<evidence type="ECO:0000259" key="2">
    <source>
        <dbReference type="Pfam" id="PF01321"/>
    </source>
</evidence>
<dbReference type="PANTHER" id="PTHR46112">
    <property type="entry name" value="AMINOPEPTIDASE"/>
    <property type="match status" value="1"/>
</dbReference>
<dbReference type="InterPro" id="IPR000994">
    <property type="entry name" value="Pept_M24"/>
</dbReference>
<protein>
    <submittedName>
        <fullName evidence="3">Peptidase M24</fullName>
    </submittedName>
</protein>
<proteinExistence type="predicted"/>
<evidence type="ECO:0000259" key="1">
    <source>
        <dbReference type="Pfam" id="PF00557"/>
    </source>
</evidence>
<reference evidence="3 4" key="1">
    <citation type="submission" date="2016-10" db="EMBL/GenBank/DDBJ databases">
        <title>The Draft Genome Sequence of the Potato Rhizosphere Bacteria Ochrobactrum sp. IPA7.2.</title>
        <authorList>
            <person name="Gogoleva N.E."/>
            <person name="Khlopko Y.A."/>
            <person name="Burygin G.L."/>
            <person name="Plotnikov A.O."/>
        </authorList>
    </citation>
    <scope>NUCLEOTIDE SEQUENCE [LARGE SCALE GENOMIC DNA]</scope>
    <source>
        <strain evidence="3 4">IPA7.2</strain>
    </source>
</reference>
<dbReference type="Pfam" id="PF01321">
    <property type="entry name" value="Creatinase_N"/>
    <property type="match status" value="1"/>
</dbReference>
<feature type="domain" description="Peptidase M24" evidence="1">
    <location>
        <begin position="180"/>
        <end position="377"/>
    </location>
</feature>
<dbReference type="InterPro" id="IPR029149">
    <property type="entry name" value="Creatin/AminoP/Spt16_N"/>
</dbReference>